<keyword evidence="3" id="KW-0812">Transmembrane</keyword>
<keyword evidence="5" id="KW-1133">Transmembrane helix</keyword>
<feature type="chain" id="PRO_5044777864" description="non-specific serine/threonine protein kinase" evidence="13">
    <location>
        <begin position="24"/>
        <end position="503"/>
    </location>
</feature>
<proteinExistence type="predicted"/>
<evidence type="ECO:0000256" key="12">
    <source>
        <dbReference type="SAM" id="MobiDB-lite"/>
    </source>
</evidence>
<evidence type="ECO:0000256" key="5">
    <source>
        <dbReference type="ARBA" id="ARBA00022989"/>
    </source>
</evidence>
<keyword evidence="9" id="KW-0325">Glycoprotein</keyword>
<dbReference type="GO" id="GO:0004674">
    <property type="term" value="F:protein serine/threonine kinase activity"/>
    <property type="evidence" value="ECO:0007669"/>
    <property type="project" value="UniProtKB-KW"/>
</dbReference>
<evidence type="ECO:0000256" key="8">
    <source>
        <dbReference type="ARBA" id="ARBA00023170"/>
    </source>
</evidence>
<keyword evidence="4 13" id="KW-0732">Signal</keyword>
<evidence type="ECO:0000256" key="6">
    <source>
        <dbReference type="ARBA" id="ARBA00023136"/>
    </source>
</evidence>
<dbReference type="GO" id="GO:0016020">
    <property type="term" value="C:membrane"/>
    <property type="evidence" value="ECO:0007669"/>
    <property type="project" value="UniProtKB-SubCell"/>
</dbReference>
<comment type="catalytic activity">
    <reaction evidence="11">
        <text>L-seryl-[protein] + ATP = O-phospho-L-seryl-[protein] + ADP + H(+)</text>
        <dbReference type="Rhea" id="RHEA:17989"/>
        <dbReference type="Rhea" id="RHEA-COMP:9863"/>
        <dbReference type="Rhea" id="RHEA-COMP:11604"/>
        <dbReference type="ChEBI" id="CHEBI:15378"/>
        <dbReference type="ChEBI" id="CHEBI:29999"/>
        <dbReference type="ChEBI" id="CHEBI:30616"/>
        <dbReference type="ChEBI" id="CHEBI:83421"/>
        <dbReference type="ChEBI" id="CHEBI:456216"/>
        <dbReference type="EC" id="2.7.11.1"/>
    </reaction>
</comment>
<comment type="caution">
    <text evidence="14">The sequence shown here is derived from an EMBL/GenBank/DDBJ whole genome shotgun (WGS) entry which is preliminary data.</text>
</comment>
<dbReference type="Proteomes" id="UP001530400">
    <property type="component" value="Unassembled WGS sequence"/>
</dbReference>
<evidence type="ECO:0000256" key="7">
    <source>
        <dbReference type="ARBA" id="ARBA00023157"/>
    </source>
</evidence>
<dbReference type="Pfam" id="PF13540">
    <property type="entry name" value="RCC1_2"/>
    <property type="match status" value="3"/>
</dbReference>
<evidence type="ECO:0000256" key="3">
    <source>
        <dbReference type="ARBA" id="ARBA00022692"/>
    </source>
</evidence>
<protein>
    <recommendedName>
        <fullName evidence="2">non-specific serine/threonine protein kinase</fullName>
        <ecNumber evidence="2">2.7.11.1</ecNumber>
    </recommendedName>
</protein>
<reference evidence="14 15" key="1">
    <citation type="submission" date="2024-10" db="EMBL/GenBank/DDBJ databases">
        <title>Updated reference genomes for cyclostephanoid diatoms.</title>
        <authorList>
            <person name="Roberts W.R."/>
            <person name="Alverson A.J."/>
        </authorList>
    </citation>
    <scope>NUCLEOTIDE SEQUENCE [LARGE SCALE GENOMIC DNA]</scope>
    <source>
        <strain evidence="14 15">AJA010-31</strain>
    </source>
</reference>
<comment type="subcellular location">
    <subcellularLocation>
        <location evidence="1">Membrane</location>
        <topology evidence="1">Single-pass type I membrane protein</topology>
    </subcellularLocation>
</comment>
<evidence type="ECO:0000313" key="14">
    <source>
        <dbReference type="EMBL" id="KAL3785992.1"/>
    </source>
</evidence>
<name>A0ABD3PDW0_9STRA</name>
<dbReference type="SUPFAM" id="SSF50985">
    <property type="entry name" value="RCC1/BLIP-II"/>
    <property type="match status" value="1"/>
</dbReference>
<dbReference type="EC" id="2.7.11.1" evidence="2"/>
<sequence length="503" mass="55792">MCRINGFYLAIATILLCNSVVSGQTFKAFERYRKYFPDLTSRDEDHVDTIDLDARSESNIPQPNEKVSDGHSYMLKENDLDLESIASSDSLNAQSKPTEKLGYSNDKKKSSSPPKQSARKLAYNNHHRNQIKILDPDQPLLPPTETTLTTGLFHTCAITKRAGTEECSSACGPVKCWGNNDKGQSSPPHGVVFTQISAGGYFTCGLEADREVICWGEIDKLRPHDHIMDESKPKPKETYSGERHKRRLDKSEYKAEIERRKKRSNVEESYAEEAKQSVIFFPTGTGEYIQISSGMKHACALARDLTVHCWGRNDFGEGSPPRKKFVQIAAGNSVTCGLDSNGTAECWGRNPIHQTTPQDKIFQQISSSSLGHHICGVEADNSIYCWGDNIRGQTDPQEGSFLQVTTGYRTTCGIRDSDDASIHCWGARANELLHHINRGTKAANNNDSTKSHFHQVSLGKDHACAVSTIDSEDPASSTSFQCWWLGGSNYDAHKVPPMLEVVV</sequence>
<feature type="region of interest" description="Disordered" evidence="12">
    <location>
        <begin position="87"/>
        <end position="118"/>
    </location>
</feature>
<dbReference type="InterPro" id="IPR009091">
    <property type="entry name" value="RCC1/BLIP-II"/>
</dbReference>
<dbReference type="EMBL" id="JALLPJ020000670">
    <property type="protein sequence ID" value="KAL3785992.1"/>
    <property type="molecule type" value="Genomic_DNA"/>
</dbReference>
<evidence type="ECO:0000256" key="11">
    <source>
        <dbReference type="ARBA" id="ARBA00048679"/>
    </source>
</evidence>
<comment type="catalytic activity">
    <reaction evidence="10">
        <text>L-threonyl-[protein] + ATP = O-phospho-L-threonyl-[protein] + ADP + H(+)</text>
        <dbReference type="Rhea" id="RHEA:46608"/>
        <dbReference type="Rhea" id="RHEA-COMP:11060"/>
        <dbReference type="Rhea" id="RHEA-COMP:11605"/>
        <dbReference type="ChEBI" id="CHEBI:15378"/>
        <dbReference type="ChEBI" id="CHEBI:30013"/>
        <dbReference type="ChEBI" id="CHEBI:30616"/>
        <dbReference type="ChEBI" id="CHEBI:61977"/>
        <dbReference type="ChEBI" id="CHEBI:456216"/>
        <dbReference type="EC" id="2.7.11.1"/>
    </reaction>
</comment>
<evidence type="ECO:0000313" key="15">
    <source>
        <dbReference type="Proteomes" id="UP001530400"/>
    </source>
</evidence>
<dbReference type="AlphaFoldDB" id="A0ABD3PDW0"/>
<keyword evidence="15" id="KW-1185">Reference proteome</keyword>
<accession>A0ABD3PDW0</accession>
<evidence type="ECO:0000256" key="10">
    <source>
        <dbReference type="ARBA" id="ARBA00047899"/>
    </source>
</evidence>
<dbReference type="PANTHER" id="PTHR47460">
    <property type="entry name" value="SERINE/THREONINE-PROTEIN KINASE-LIKE PROTEIN ACR4"/>
    <property type="match status" value="1"/>
</dbReference>
<feature type="compositionally biased region" description="Basic and acidic residues" evidence="12">
    <location>
        <begin position="226"/>
        <end position="242"/>
    </location>
</feature>
<gene>
    <name evidence="14" type="ORF">ACHAWO_012190</name>
</gene>
<organism evidence="14 15">
    <name type="scientific">Cyclotella atomus</name>
    <dbReference type="NCBI Taxonomy" id="382360"/>
    <lineage>
        <taxon>Eukaryota</taxon>
        <taxon>Sar</taxon>
        <taxon>Stramenopiles</taxon>
        <taxon>Ochrophyta</taxon>
        <taxon>Bacillariophyta</taxon>
        <taxon>Coscinodiscophyceae</taxon>
        <taxon>Thalassiosirophycidae</taxon>
        <taxon>Stephanodiscales</taxon>
        <taxon>Stephanodiscaceae</taxon>
        <taxon>Cyclotella</taxon>
    </lineage>
</organism>
<evidence type="ECO:0000256" key="4">
    <source>
        <dbReference type="ARBA" id="ARBA00022729"/>
    </source>
</evidence>
<feature type="signal peptide" evidence="13">
    <location>
        <begin position="1"/>
        <end position="23"/>
    </location>
</feature>
<evidence type="ECO:0000256" key="9">
    <source>
        <dbReference type="ARBA" id="ARBA00023180"/>
    </source>
</evidence>
<feature type="compositionally biased region" description="Polar residues" evidence="12">
    <location>
        <begin position="87"/>
        <end position="96"/>
    </location>
</feature>
<evidence type="ECO:0000256" key="2">
    <source>
        <dbReference type="ARBA" id="ARBA00012513"/>
    </source>
</evidence>
<keyword evidence="8" id="KW-0675">Receptor</keyword>
<evidence type="ECO:0000256" key="13">
    <source>
        <dbReference type="SAM" id="SignalP"/>
    </source>
</evidence>
<evidence type="ECO:0000256" key="1">
    <source>
        <dbReference type="ARBA" id="ARBA00004479"/>
    </source>
</evidence>
<keyword evidence="7" id="KW-1015">Disulfide bond</keyword>
<keyword evidence="6" id="KW-0472">Membrane</keyword>
<dbReference type="PANTHER" id="PTHR47460:SF1">
    <property type="entry name" value="SERINE_THREONINE-PROTEIN KINASE-LIKE PROTEIN ACR4"/>
    <property type="match status" value="1"/>
</dbReference>
<dbReference type="Gene3D" id="2.130.10.30">
    <property type="entry name" value="Regulator of chromosome condensation 1/beta-lactamase-inhibitor protein II"/>
    <property type="match status" value="2"/>
</dbReference>
<feature type="region of interest" description="Disordered" evidence="12">
    <location>
        <begin position="226"/>
        <end position="249"/>
    </location>
</feature>